<dbReference type="GeneID" id="86926637"/>
<dbReference type="STRING" id="66692.ABC1358"/>
<dbReference type="HOGENOM" id="CLU_137904_0_0_9"/>
<dbReference type="KEGG" id="bcl:ABC1358"/>
<reference evidence="2 3" key="5">
    <citation type="journal article" date="2007" name="Extremophiles">
        <title>Intragenomic diversity of the V1 regions of 16S rRNA genes in high-alkaline protease-producing Bacillus clausii spp.</title>
        <authorList>
            <person name="Kageyama Y."/>
            <person name="Takaki Y."/>
            <person name="Shimamura S."/>
            <person name="Nishi S."/>
            <person name="Nogi Y."/>
            <person name="Uchimura K."/>
            <person name="Kobayashi T."/>
            <person name="Hitomi J."/>
            <person name="Ozaki K."/>
            <person name="Kawai S."/>
            <person name="Ito S."/>
            <person name="Horikoshi K."/>
        </authorList>
    </citation>
    <scope>NUCLEOTIDE SEQUENCE [LARGE SCALE GENOMIC DNA]</scope>
    <source>
        <strain evidence="2 3">KSM-K16</strain>
    </source>
</reference>
<keyword evidence="3" id="KW-1185">Reference proteome</keyword>
<feature type="domain" description="IrrE N-terminal-like" evidence="1">
    <location>
        <begin position="13"/>
        <end position="118"/>
    </location>
</feature>
<dbReference type="RefSeq" id="WP_011246209.1">
    <property type="nucleotide sequence ID" value="NC_006582.1"/>
</dbReference>
<proteinExistence type="predicted"/>
<accession>Q5WIA9</accession>
<name>Q5WIA9_SHOC1</name>
<evidence type="ECO:0000313" key="3">
    <source>
        <dbReference type="Proteomes" id="UP000001168"/>
    </source>
</evidence>
<dbReference type="AlphaFoldDB" id="Q5WIA9"/>
<dbReference type="Proteomes" id="UP000001168">
    <property type="component" value="Chromosome"/>
</dbReference>
<gene>
    <name evidence="2" type="ordered locus">ABC1358</name>
</gene>
<reference evidence="3" key="4">
    <citation type="submission" date="2003-10" db="EMBL/GenBank/DDBJ databases">
        <title>The complete genome sequence of the alkaliphilic Bacillus clausii KSM-K16.</title>
        <authorList>
            <person name="Takaki Y."/>
            <person name="Kageyama Y."/>
            <person name="Shimamura S."/>
            <person name="Suzuki H."/>
            <person name="Nishi S."/>
            <person name="Hatada Y."/>
            <person name="Kawai S."/>
            <person name="Ito S."/>
            <person name="Horikoshi K."/>
        </authorList>
    </citation>
    <scope>NUCLEOTIDE SEQUENCE [LARGE SCALE GENOMIC DNA]</scope>
    <source>
        <strain evidence="3">KSM-K16</strain>
    </source>
</reference>
<reference evidence="2 3" key="3">
    <citation type="journal article" date="1997" name="Protein Eng.">
        <title>High-resolution crystal structure of M-protease: phylogeny aided analysis of the high-alkaline adaptation mechanism.</title>
        <authorList>
            <person name="Shirai T."/>
            <person name="Suzuki A."/>
            <person name="Yamane T."/>
            <person name="Ashida T."/>
            <person name="Kobayashi T."/>
            <person name="Ito S."/>
        </authorList>
    </citation>
    <scope>NUCLEOTIDE SEQUENCE [LARGE SCALE GENOMIC DNA]</scope>
    <source>
        <strain evidence="2 3">KSM-K16</strain>
    </source>
</reference>
<protein>
    <submittedName>
        <fullName evidence="2">Phage-related protein</fullName>
    </submittedName>
</protein>
<organism evidence="2 3">
    <name type="scientific">Shouchella clausii (strain KSM-K16)</name>
    <name type="common">Alkalihalobacillus clausii</name>
    <dbReference type="NCBI Taxonomy" id="66692"/>
    <lineage>
        <taxon>Bacteria</taxon>
        <taxon>Bacillati</taxon>
        <taxon>Bacillota</taxon>
        <taxon>Bacilli</taxon>
        <taxon>Bacillales</taxon>
        <taxon>Bacillaceae</taxon>
        <taxon>Shouchella</taxon>
    </lineage>
</organism>
<reference evidence="2 3" key="1">
    <citation type="journal article" date="1994" name="J. Ferment. Bioeng.">
        <title>Molecular cloning and nucleotide sequence of the gene for an alkaline protease from the alkalophilic Bacillus sp. KSM-K16.</title>
        <authorList>
            <person name="Hakamada Y."/>
            <person name="Kobayashi T."/>
            <person name="Hitomi J."/>
            <person name="Kawai S."/>
            <person name="Ito S."/>
        </authorList>
    </citation>
    <scope>NUCLEOTIDE SEQUENCE [LARGE SCALE GENOMIC DNA]</scope>
    <source>
        <strain evidence="2 3">KSM-K16</strain>
    </source>
</reference>
<dbReference type="eggNOG" id="COG2856">
    <property type="taxonomic scope" value="Bacteria"/>
</dbReference>
<reference evidence="2 3" key="2">
    <citation type="journal article" date="1995" name="Appl. Microbiol. Biotechnol.">
        <title>Purification and properties of an alkaline protease from alkalophilic Bacillus sp. KSM-K16.</title>
        <authorList>
            <person name="Kobayashi T."/>
            <person name="Hakamada Y."/>
            <person name="Adachi S."/>
            <person name="Hitomi J."/>
            <person name="Yoshimatsu T."/>
            <person name="Koike K."/>
            <person name="Kawai S."/>
            <person name="Ito S."/>
        </authorList>
    </citation>
    <scope>NUCLEOTIDE SEQUENCE [LARGE SCALE GENOMIC DNA]</scope>
    <source>
        <strain evidence="2 3">KSM-K16</strain>
    </source>
</reference>
<evidence type="ECO:0000259" key="1">
    <source>
        <dbReference type="Pfam" id="PF06114"/>
    </source>
</evidence>
<dbReference type="EMBL" id="AP006627">
    <property type="protein sequence ID" value="BAD63896.1"/>
    <property type="molecule type" value="Genomic_DNA"/>
</dbReference>
<evidence type="ECO:0000313" key="2">
    <source>
        <dbReference type="EMBL" id="BAD63896.1"/>
    </source>
</evidence>
<dbReference type="Pfam" id="PF06114">
    <property type="entry name" value="Peptidase_M78"/>
    <property type="match status" value="1"/>
</dbReference>
<sequence length="149" mass="17643">MYDSLLAECNRNNIEVYERDMRNKGLYSDGVIWINKKLSPYEKCCVLAEEVGHYYTSMGDILDQKDIRKRKQEMIARRWAYDKLVPLDKIIQAHKNGIRNRFELAEFIGVTEPFLNAAINSYIQKYGDFINYKKYTITFNPLGVLEWLE</sequence>
<dbReference type="InterPro" id="IPR010359">
    <property type="entry name" value="IrrE_HExxH"/>
</dbReference>